<dbReference type="AlphaFoldDB" id="A0A4R7JBI2"/>
<dbReference type="Gene3D" id="1.10.287.950">
    <property type="entry name" value="Methyl-accepting chemotaxis protein"/>
    <property type="match status" value="2"/>
</dbReference>
<dbReference type="EMBL" id="SOAW01000001">
    <property type="protein sequence ID" value="TDT34336.1"/>
    <property type="molecule type" value="Genomic_DNA"/>
</dbReference>
<feature type="domain" description="ABC-2 type transporter transmembrane" evidence="7">
    <location>
        <begin position="24"/>
        <end position="160"/>
    </location>
</feature>
<keyword evidence="3 6" id="KW-1133">Transmembrane helix</keyword>
<dbReference type="GO" id="GO:0016020">
    <property type="term" value="C:membrane"/>
    <property type="evidence" value="ECO:0007669"/>
    <property type="project" value="UniProtKB-SubCell"/>
</dbReference>
<dbReference type="Pfam" id="PF12698">
    <property type="entry name" value="ABC2_membrane_3"/>
    <property type="match status" value="2"/>
</dbReference>
<dbReference type="InterPro" id="IPR013525">
    <property type="entry name" value="ABC2_TM"/>
</dbReference>
<evidence type="ECO:0000256" key="2">
    <source>
        <dbReference type="ARBA" id="ARBA00022692"/>
    </source>
</evidence>
<dbReference type="GO" id="GO:0140359">
    <property type="term" value="F:ABC-type transporter activity"/>
    <property type="evidence" value="ECO:0007669"/>
    <property type="project" value="InterPro"/>
</dbReference>
<dbReference type="Gene3D" id="3.40.1710.10">
    <property type="entry name" value="abc type-2 transporter like domain"/>
    <property type="match status" value="1"/>
</dbReference>
<keyword evidence="9" id="KW-1185">Reference proteome</keyword>
<evidence type="ECO:0000313" key="8">
    <source>
        <dbReference type="EMBL" id="TDT34336.1"/>
    </source>
</evidence>
<feature type="domain" description="ABC-2 type transporter transmembrane" evidence="7">
    <location>
        <begin position="504"/>
        <end position="704"/>
    </location>
</feature>
<dbReference type="NCBIfam" id="TIGR03062">
    <property type="entry name" value="pip_yhgE_Cterm"/>
    <property type="match status" value="1"/>
</dbReference>
<evidence type="ECO:0000256" key="4">
    <source>
        <dbReference type="ARBA" id="ARBA00023136"/>
    </source>
</evidence>
<feature type="transmembrane region" description="Helical" evidence="6">
    <location>
        <begin position="596"/>
        <end position="615"/>
    </location>
</feature>
<feature type="transmembrane region" description="Helical" evidence="6">
    <location>
        <begin position="686"/>
        <end position="709"/>
    </location>
</feature>
<evidence type="ECO:0000256" key="6">
    <source>
        <dbReference type="SAM" id="Phobius"/>
    </source>
</evidence>
<feature type="coiled-coil region" evidence="5">
    <location>
        <begin position="357"/>
        <end position="391"/>
    </location>
</feature>
<dbReference type="NCBIfam" id="TIGR03061">
    <property type="entry name" value="pip_yhgE_Nterm"/>
    <property type="match status" value="1"/>
</dbReference>
<sequence>MFSLPWLELSRFRRHTITRLAMVVIIVIPAIYAGLYLASNWNPTGNLDKLQAAVVNLDRGADSPTDDDERVEAGDELVDNITGNSDSGFNWHETSLAEANQGLADGRYFAILEIPANFSSSIVSTGGDDPQQADLTLRSDDAHSFIVGQLSGTVLREIADALDATVTADYVSQVYVGFNTIHDSVAEAADGAAQVSDGADQLAAGAVQLDDGATQLDEGTTTLVDGLVELDDGARQLDTGAAELSSGAGELSTGISTARSGSETLADGAAQVADGTATLAATADTATARANEVKDRADELVANAQPQLEQAGDDFDQAADRIDERLADRIAQLREDYPDDENVAQLANELTAVQDDLGTARTRADAAAAQAQNLQQRLASASDQVISQVNEADAQIDRLNDGAQQVSTGADTLASGMVTLDTGGRQLVDGAATLSTGTGQLVEGTGTALSGARELSTGAGQLAEGTGEAVDGSQELADGASELAERLSAGLEDIPTYSADDREERSSVVATPIDAQQDRMNEVSVYGEGLAPFFITLSLWIGGMITFMVINAIPYRALASTTGSGRVAWAGYVPGALFGIGQVIVLYGVLVFALDFTAGVWLGTIAFSILIAVSFHAIHQLCIAALGGVGRLVALVLLMVQIGAAGGTYPVETAPAFFQAISPWLPMTHGVSGLRALIAGGDLATVWQSVGALVLTMVLALAATTLVCARKRTVSMTRLHPSLSL</sequence>
<accession>A0A4R7JBI2</accession>
<dbReference type="InterPro" id="IPR017500">
    <property type="entry name" value="Phage_infect_YhgE_N"/>
</dbReference>
<dbReference type="PANTHER" id="PTHR43077:SF5">
    <property type="entry name" value="PHAGE INFECTION PROTEIN"/>
    <property type="match status" value="1"/>
</dbReference>
<reference evidence="8 9" key="1">
    <citation type="submission" date="2019-03" db="EMBL/GenBank/DDBJ databases">
        <title>Genomic Encyclopedia of Archaeal and Bacterial Type Strains, Phase II (KMG-II): from individual species to whole genera.</title>
        <authorList>
            <person name="Goeker M."/>
        </authorList>
    </citation>
    <scope>NUCLEOTIDE SEQUENCE [LARGE SCALE GENOMIC DNA]</scope>
    <source>
        <strain evidence="8 9">DSM 24323</strain>
    </source>
</reference>
<comment type="subcellular location">
    <subcellularLocation>
        <location evidence="1">Membrane</location>
        <topology evidence="1">Multi-pass membrane protein</topology>
    </subcellularLocation>
</comment>
<dbReference type="PANTHER" id="PTHR43077">
    <property type="entry name" value="TRANSPORT PERMEASE YVFS-RELATED"/>
    <property type="match status" value="1"/>
</dbReference>
<keyword evidence="5" id="KW-0175">Coiled coil</keyword>
<dbReference type="RefSeq" id="WP_133754724.1">
    <property type="nucleotide sequence ID" value="NZ_SOAW01000001.1"/>
</dbReference>
<dbReference type="InterPro" id="IPR017501">
    <property type="entry name" value="Phage_infect_YhgE_C"/>
</dbReference>
<feature type="transmembrane region" description="Helical" evidence="6">
    <location>
        <begin position="530"/>
        <end position="555"/>
    </location>
</feature>
<feature type="transmembrane region" description="Helical" evidence="6">
    <location>
        <begin position="622"/>
        <end position="644"/>
    </location>
</feature>
<evidence type="ECO:0000256" key="5">
    <source>
        <dbReference type="SAM" id="Coils"/>
    </source>
</evidence>
<keyword evidence="2 6" id="KW-0812">Transmembrane</keyword>
<dbReference type="InterPro" id="IPR051328">
    <property type="entry name" value="T7SS_ABC-Transporter"/>
</dbReference>
<keyword evidence="4 6" id="KW-0472">Membrane</keyword>
<evidence type="ECO:0000313" key="9">
    <source>
        <dbReference type="Proteomes" id="UP000295371"/>
    </source>
</evidence>
<protein>
    <submittedName>
        <fullName evidence="8">Putative membrane protein</fullName>
    </submittedName>
</protein>
<dbReference type="InterPro" id="IPR023908">
    <property type="entry name" value="xxxLxxG_rpt"/>
</dbReference>
<evidence type="ECO:0000259" key="7">
    <source>
        <dbReference type="Pfam" id="PF12698"/>
    </source>
</evidence>
<proteinExistence type="predicted"/>
<dbReference type="NCBIfam" id="TIGR03057">
    <property type="entry name" value="xxxLxxG_by_4"/>
    <property type="match status" value="8"/>
</dbReference>
<evidence type="ECO:0000256" key="1">
    <source>
        <dbReference type="ARBA" id="ARBA00004141"/>
    </source>
</evidence>
<evidence type="ECO:0000256" key="3">
    <source>
        <dbReference type="ARBA" id="ARBA00022989"/>
    </source>
</evidence>
<gene>
    <name evidence="8" type="ORF">CLV29_1995</name>
</gene>
<dbReference type="SUPFAM" id="SSF58104">
    <property type="entry name" value="Methyl-accepting chemotaxis protein (MCP) signaling domain"/>
    <property type="match status" value="1"/>
</dbReference>
<comment type="caution">
    <text evidence="8">The sequence shown here is derived from an EMBL/GenBank/DDBJ whole genome shotgun (WGS) entry which is preliminary data.</text>
</comment>
<name>A0A4R7JBI2_9ACTN</name>
<dbReference type="Proteomes" id="UP000295371">
    <property type="component" value="Unassembled WGS sequence"/>
</dbReference>
<organism evidence="8 9">
    <name type="scientific">Naumannella halotolerans</name>
    <dbReference type="NCBI Taxonomy" id="993414"/>
    <lineage>
        <taxon>Bacteria</taxon>
        <taxon>Bacillati</taxon>
        <taxon>Actinomycetota</taxon>
        <taxon>Actinomycetes</taxon>
        <taxon>Propionibacteriales</taxon>
        <taxon>Propionibacteriaceae</taxon>
        <taxon>Naumannella</taxon>
    </lineage>
</organism>
<feature type="transmembrane region" description="Helical" evidence="6">
    <location>
        <begin position="567"/>
        <end position="590"/>
    </location>
</feature>
<feature type="transmembrane region" description="Helical" evidence="6">
    <location>
        <begin position="20"/>
        <end position="38"/>
    </location>
</feature>
<dbReference type="OrthoDB" id="9811483at2"/>